<name>A0A0F8A2X5_9HYPO</name>
<keyword evidence="2" id="KW-1185">Reference proteome</keyword>
<gene>
    <name evidence="1" type="ORF">HIM_09753</name>
</gene>
<reference evidence="1 2" key="1">
    <citation type="journal article" date="2014" name="Genome Biol. Evol.">
        <title>Comparative genomics and transcriptomics analyses reveal divergent lifestyle features of nematode endoparasitic fungus Hirsutella minnesotensis.</title>
        <authorList>
            <person name="Lai Y."/>
            <person name="Liu K."/>
            <person name="Zhang X."/>
            <person name="Zhang X."/>
            <person name="Li K."/>
            <person name="Wang N."/>
            <person name="Shu C."/>
            <person name="Wu Y."/>
            <person name="Wang C."/>
            <person name="Bushley K.E."/>
            <person name="Xiang M."/>
            <person name="Liu X."/>
        </authorList>
    </citation>
    <scope>NUCLEOTIDE SEQUENCE [LARGE SCALE GENOMIC DNA]</scope>
    <source>
        <strain evidence="1 2">3608</strain>
    </source>
</reference>
<protein>
    <submittedName>
        <fullName evidence="1">Uncharacterized protein</fullName>
    </submittedName>
</protein>
<evidence type="ECO:0000313" key="2">
    <source>
        <dbReference type="Proteomes" id="UP000054481"/>
    </source>
</evidence>
<dbReference type="EMBL" id="KQ030603">
    <property type="protein sequence ID" value="KJZ70839.1"/>
    <property type="molecule type" value="Genomic_DNA"/>
</dbReference>
<accession>A0A0F8A2X5</accession>
<proteinExistence type="predicted"/>
<organism evidence="1 2">
    <name type="scientific">Hirsutella minnesotensis 3608</name>
    <dbReference type="NCBI Taxonomy" id="1043627"/>
    <lineage>
        <taxon>Eukaryota</taxon>
        <taxon>Fungi</taxon>
        <taxon>Dikarya</taxon>
        <taxon>Ascomycota</taxon>
        <taxon>Pezizomycotina</taxon>
        <taxon>Sordariomycetes</taxon>
        <taxon>Hypocreomycetidae</taxon>
        <taxon>Hypocreales</taxon>
        <taxon>Ophiocordycipitaceae</taxon>
        <taxon>Hirsutella</taxon>
    </lineage>
</organism>
<dbReference type="OrthoDB" id="5148295at2759"/>
<sequence>MLAPPRSPVLAVEPAHLGDMDRGLSSLQNNTMPLEPAPTLDKRAGKTFYFTPLENLLHSVVEYVPGFGTIYELIRLDEAESKGDTRNMWISFANACEAAVRDAVLLAGTEEVGTVVMLHTMAESMTDSALDVFLAHPSKPMKVNITKKEMYKEDRHYMLWPGKKDQKEPTPIDAINELDRMKGAHYAGATFQGKLTHYKYAPNGVWVRFNMPHGIYDGAGVTFAWKWETNDNGEHNVPEATHGTIKLDRDNGFGLRTRKGQGGWVGYDFWGKFKSKDHIEGWLGFDGQPIEIDFRRQKKGRVDKCRAFSHSRS</sequence>
<dbReference type="AlphaFoldDB" id="A0A0F8A2X5"/>
<dbReference type="Proteomes" id="UP000054481">
    <property type="component" value="Unassembled WGS sequence"/>
</dbReference>
<evidence type="ECO:0000313" key="1">
    <source>
        <dbReference type="EMBL" id="KJZ70839.1"/>
    </source>
</evidence>